<dbReference type="Proteomes" id="UP001348369">
    <property type="component" value="Chromosome"/>
</dbReference>
<evidence type="ECO:0000313" key="1">
    <source>
        <dbReference type="EMBL" id="WSC01613.1"/>
    </source>
</evidence>
<keyword evidence="2" id="KW-1185">Reference proteome</keyword>
<keyword evidence="1" id="KW-0436">Ligase</keyword>
<organism evidence="1 2">
    <name type="scientific">Streptomyces scopuliridis</name>
    <dbReference type="NCBI Taxonomy" id="452529"/>
    <lineage>
        <taxon>Bacteria</taxon>
        <taxon>Bacillati</taxon>
        <taxon>Actinomycetota</taxon>
        <taxon>Actinomycetes</taxon>
        <taxon>Kitasatosporales</taxon>
        <taxon>Streptomycetaceae</taxon>
        <taxon>Streptomyces</taxon>
    </lineage>
</organism>
<proteinExistence type="predicted"/>
<evidence type="ECO:0000313" key="2">
    <source>
        <dbReference type="Proteomes" id="UP001348369"/>
    </source>
</evidence>
<sequence length="207" mass="23126">MKPFVFKHADARWPEGSTLLHVYLAVSDWDRALLDLVTSANEALKDFPLAPVPLQWLHVTLDQITDCHAALIPQHERDELVGELSNQLADFRPFEVQVGSLLTYHSGVIADLHPDDQLAALHRAVREAIRTVRGDDAVRYPWGLQHLTISYAREEASSDDAQRILRQVRPSHAPLHVTEVQLVDVTADSTAKTITWERLATIPLGGA</sequence>
<protein>
    <submittedName>
        <fullName evidence="1">2'-5' RNA ligase family protein</fullName>
    </submittedName>
</protein>
<reference evidence="1" key="1">
    <citation type="submission" date="2022-10" db="EMBL/GenBank/DDBJ databases">
        <title>The complete genomes of actinobacterial strains from the NBC collection.</title>
        <authorList>
            <person name="Joergensen T.S."/>
            <person name="Alvarez Arevalo M."/>
            <person name="Sterndorff E.B."/>
            <person name="Faurdal D."/>
            <person name="Vuksanovic O."/>
            <person name="Mourched A.-S."/>
            <person name="Charusanti P."/>
            <person name="Shaw S."/>
            <person name="Blin K."/>
            <person name="Weber T."/>
        </authorList>
    </citation>
    <scope>NUCLEOTIDE SEQUENCE</scope>
    <source>
        <strain evidence="1">NBC 01771</strain>
    </source>
</reference>
<name>A0ACD4ZSX4_9ACTN</name>
<dbReference type="EMBL" id="CP109109">
    <property type="protein sequence ID" value="WSC01613.1"/>
    <property type="molecule type" value="Genomic_DNA"/>
</dbReference>
<accession>A0ACD4ZSX4</accession>
<gene>
    <name evidence="1" type="ORF">OG835_34485</name>
</gene>